<reference evidence="1 2" key="1">
    <citation type="submission" date="2024-05" db="EMBL/GenBank/DDBJ databases">
        <authorList>
            <person name="Wallberg A."/>
        </authorList>
    </citation>
    <scope>NUCLEOTIDE SEQUENCE [LARGE SCALE GENOMIC DNA]</scope>
</reference>
<dbReference type="SUPFAM" id="SSF48403">
    <property type="entry name" value="Ankyrin repeat"/>
    <property type="match status" value="1"/>
</dbReference>
<evidence type="ECO:0000313" key="2">
    <source>
        <dbReference type="Proteomes" id="UP001497623"/>
    </source>
</evidence>
<organism evidence="1 2">
    <name type="scientific">Meganyctiphanes norvegica</name>
    <name type="common">Northern krill</name>
    <name type="synonym">Thysanopoda norvegica</name>
    <dbReference type="NCBI Taxonomy" id="48144"/>
    <lineage>
        <taxon>Eukaryota</taxon>
        <taxon>Metazoa</taxon>
        <taxon>Ecdysozoa</taxon>
        <taxon>Arthropoda</taxon>
        <taxon>Crustacea</taxon>
        <taxon>Multicrustacea</taxon>
        <taxon>Malacostraca</taxon>
        <taxon>Eumalacostraca</taxon>
        <taxon>Eucarida</taxon>
        <taxon>Euphausiacea</taxon>
        <taxon>Euphausiidae</taxon>
        <taxon>Meganyctiphanes</taxon>
    </lineage>
</organism>
<dbReference type="Proteomes" id="UP001497623">
    <property type="component" value="Unassembled WGS sequence"/>
</dbReference>
<dbReference type="Gene3D" id="1.25.40.20">
    <property type="entry name" value="Ankyrin repeat-containing domain"/>
    <property type="match status" value="1"/>
</dbReference>
<dbReference type="EMBL" id="CAXKWB010009375">
    <property type="protein sequence ID" value="CAL4094536.1"/>
    <property type="molecule type" value="Genomic_DNA"/>
</dbReference>
<dbReference type="InterPro" id="IPR036770">
    <property type="entry name" value="Ankyrin_rpt-contain_sf"/>
</dbReference>
<accession>A0AAV2QS94</accession>
<protein>
    <recommendedName>
        <fullName evidence="3">Myotrophin</fullName>
    </recommendedName>
</protein>
<evidence type="ECO:0008006" key="3">
    <source>
        <dbReference type="Google" id="ProtNLM"/>
    </source>
</evidence>
<sequence>KCDKLGYIDHGSAADKFDELVEAARNNSIDEMKKLLKNHVPMLPVLAERDPLVEAIRNGHQDAVFLLISAGTPMCNCSIDDLTPLEAAHNTLGLPALYPALMRKV</sequence>
<dbReference type="AlphaFoldDB" id="A0AAV2QS94"/>
<gene>
    <name evidence="1" type="ORF">MNOR_LOCUS15168</name>
</gene>
<name>A0AAV2QS94_MEGNR</name>
<keyword evidence="2" id="KW-1185">Reference proteome</keyword>
<feature type="non-terminal residue" evidence="1">
    <location>
        <position position="1"/>
    </location>
</feature>
<comment type="caution">
    <text evidence="1">The sequence shown here is derived from an EMBL/GenBank/DDBJ whole genome shotgun (WGS) entry which is preliminary data.</text>
</comment>
<proteinExistence type="predicted"/>
<evidence type="ECO:0000313" key="1">
    <source>
        <dbReference type="EMBL" id="CAL4094536.1"/>
    </source>
</evidence>